<keyword evidence="1" id="KW-1133">Transmembrane helix</keyword>
<keyword evidence="1" id="KW-0472">Membrane</keyword>
<dbReference type="EMBL" id="NJIH01000013">
    <property type="protein sequence ID" value="OWT55240.1"/>
    <property type="molecule type" value="Genomic_DNA"/>
</dbReference>
<gene>
    <name evidence="2" type="ORF">CEY11_21255</name>
</gene>
<organism evidence="2 3">
    <name type="scientific">Candidimonas nitroreducens</name>
    <dbReference type="NCBI Taxonomy" id="683354"/>
    <lineage>
        <taxon>Bacteria</taxon>
        <taxon>Pseudomonadati</taxon>
        <taxon>Pseudomonadota</taxon>
        <taxon>Betaproteobacteria</taxon>
        <taxon>Burkholderiales</taxon>
        <taxon>Alcaligenaceae</taxon>
        <taxon>Candidimonas</taxon>
    </lineage>
</organism>
<evidence type="ECO:0000313" key="2">
    <source>
        <dbReference type="EMBL" id="OWT55240.1"/>
    </source>
</evidence>
<reference evidence="3" key="1">
    <citation type="submission" date="2017-06" db="EMBL/GenBank/DDBJ databases">
        <title>Herbaspirillum phytohormonus sp. nov., isolated from the root nodule of Robinia pseudoacacia in lead-zinc mine.</title>
        <authorList>
            <person name="Fan M."/>
            <person name="Lin Y."/>
        </authorList>
    </citation>
    <scope>NUCLEOTIDE SEQUENCE [LARGE SCALE GENOMIC DNA]</scope>
    <source>
        <strain evidence="3">SC-089</strain>
    </source>
</reference>
<keyword evidence="3" id="KW-1185">Reference proteome</keyword>
<evidence type="ECO:0000256" key="1">
    <source>
        <dbReference type="SAM" id="Phobius"/>
    </source>
</evidence>
<dbReference type="AlphaFoldDB" id="A0A225M540"/>
<name>A0A225M540_9BURK</name>
<dbReference type="Proteomes" id="UP000214603">
    <property type="component" value="Unassembled WGS sequence"/>
</dbReference>
<evidence type="ECO:0000313" key="3">
    <source>
        <dbReference type="Proteomes" id="UP000214603"/>
    </source>
</evidence>
<sequence>MEDNKFWLGFWAIAAVLGVVIATYIAITTNHTTDKIAEMVKAGADPVLAACAVTGMPAGLCAQCAATLKGKGHE</sequence>
<protein>
    <submittedName>
        <fullName evidence="2">Uncharacterized protein</fullName>
    </submittedName>
</protein>
<accession>A0A225M540</accession>
<feature type="transmembrane region" description="Helical" evidence="1">
    <location>
        <begin position="6"/>
        <end position="27"/>
    </location>
</feature>
<keyword evidence="1" id="KW-0812">Transmembrane</keyword>
<dbReference type="RefSeq" id="WP_088605427.1">
    <property type="nucleotide sequence ID" value="NZ_NJIH01000013.1"/>
</dbReference>
<comment type="caution">
    <text evidence="2">The sequence shown here is derived from an EMBL/GenBank/DDBJ whole genome shotgun (WGS) entry which is preliminary data.</text>
</comment>
<proteinExistence type="predicted"/>